<reference evidence="1" key="1">
    <citation type="submission" date="2018-05" db="EMBL/GenBank/DDBJ databases">
        <authorList>
            <person name="Lanie J.A."/>
            <person name="Ng W.-L."/>
            <person name="Kazmierczak K.M."/>
            <person name="Andrzejewski T.M."/>
            <person name="Davidsen T.M."/>
            <person name="Wayne K.J."/>
            <person name="Tettelin H."/>
            <person name="Glass J.I."/>
            <person name="Rusch D."/>
            <person name="Podicherti R."/>
            <person name="Tsui H.-C.T."/>
            <person name="Winkler M.E."/>
        </authorList>
    </citation>
    <scope>NUCLEOTIDE SEQUENCE</scope>
</reference>
<gene>
    <name evidence="1" type="ORF">METZ01_LOCUS297744</name>
</gene>
<dbReference type="AlphaFoldDB" id="A0A382M893"/>
<organism evidence="1">
    <name type="scientific">marine metagenome</name>
    <dbReference type="NCBI Taxonomy" id="408172"/>
    <lineage>
        <taxon>unclassified sequences</taxon>
        <taxon>metagenomes</taxon>
        <taxon>ecological metagenomes</taxon>
    </lineage>
</organism>
<feature type="non-terminal residue" evidence="1">
    <location>
        <position position="124"/>
    </location>
</feature>
<accession>A0A382M893</accession>
<evidence type="ECO:0000313" key="1">
    <source>
        <dbReference type="EMBL" id="SVC44890.1"/>
    </source>
</evidence>
<name>A0A382M893_9ZZZZ</name>
<dbReference type="InterPro" id="IPR014917">
    <property type="entry name" value="DUF1800"/>
</dbReference>
<dbReference type="Pfam" id="PF08811">
    <property type="entry name" value="DUF1800"/>
    <property type="match status" value="1"/>
</dbReference>
<dbReference type="EMBL" id="UINC01091823">
    <property type="protein sequence ID" value="SVC44890.1"/>
    <property type="molecule type" value="Genomic_DNA"/>
</dbReference>
<protein>
    <recommendedName>
        <fullName evidence="2">DUF1800 domain-containing protein</fullName>
    </recommendedName>
</protein>
<evidence type="ECO:0008006" key="2">
    <source>
        <dbReference type="Google" id="ProtNLM"/>
    </source>
</evidence>
<proteinExistence type="predicted"/>
<sequence>MSDKNIDLMAHLMRRAGFGATRKKLNELAAQGYENSVDELFKAVENPNRLSDNLIRRYHPEYSGMMGNQSPGANWMYRMASTDAPLREKVGLMWHGIFATGYSKLANGKVLHDQIRMFERHGMG</sequence>